<evidence type="ECO:0000256" key="1">
    <source>
        <dbReference type="PROSITE-ProRule" id="PRU00339"/>
    </source>
</evidence>
<dbReference type="AlphaFoldDB" id="A0A517N151"/>
<dbReference type="Pfam" id="PF14559">
    <property type="entry name" value="TPR_19"/>
    <property type="match status" value="1"/>
</dbReference>
<sequence>MCYSWGGGAHSVTIGDMRVWVGSRQSQPEDLGSGNHQQQMGITKMKRYAVLGLGLAVIAAGSLQAQQSQHNTDAPYYDLGGVHYPVTTDSEASQTWFDRGLAMCYGFNHEEAVRCFEKSLAADPGNAMAYWGLAYAWGPNINNMLIEPAQIAQATLAVRLARLHSTHCTDLEKALIEAMASRYATHVPEDRDPLNQAYADAMRTVYQQHGNDPLVATLFAESLMNLQPWLHWAPDGKPGAHTSEIVEVLEAGMKRSPKYPSLCHFYIHAMEASPTPEKALQAANHLRDALPDQGHLLHMPTHIDIWLGDYEKVIAENLKAIEADKKFLSREGPLNFYSLYRIHNYHFLVYGAMFDGQSELALQAAQAIKEQVPEPMLLEQVDFLDAFMPTDLHVLVRFGRWEEILKQPEPADYLPMSRSIWHYARALAYAATERIDQAEVEQDSFEEALEQVPETSFLFQNPSINILGVAEEMIAGEIAYRRGEFDVAFEHLREAIRRDDALNYDEPWGWMQPARHALGALLLEQEHYEEAEAVYREDLRRHPKNAWALHGLAECLEKQGKTEELAQCREQFTIATQRTDVKIDRSCYCKLKMDDESDD</sequence>
<dbReference type="Proteomes" id="UP000319852">
    <property type="component" value="Chromosome"/>
</dbReference>
<accession>A0A517N151</accession>
<keyword evidence="3" id="KW-1185">Reference proteome</keyword>
<gene>
    <name evidence="2" type="ORF">HG15A2_42030</name>
</gene>
<dbReference type="PROSITE" id="PS50005">
    <property type="entry name" value="TPR"/>
    <property type="match status" value="2"/>
</dbReference>
<dbReference type="SMART" id="SM00028">
    <property type="entry name" value="TPR"/>
    <property type="match status" value="4"/>
</dbReference>
<feature type="repeat" description="TPR" evidence="1">
    <location>
        <begin position="93"/>
        <end position="126"/>
    </location>
</feature>
<dbReference type="InterPro" id="IPR019734">
    <property type="entry name" value="TPR_rpt"/>
</dbReference>
<evidence type="ECO:0000313" key="3">
    <source>
        <dbReference type="Proteomes" id="UP000319852"/>
    </source>
</evidence>
<proteinExistence type="predicted"/>
<reference evidence="2 3" key="1">
    <citation type="submission" date="2019-02" db="EMBL/GenBank/DDBJ databases">
        <title>Deep-cultivation of Planctomycetes and their phenomic and genomic characterization uncovers novel biology.</title>
        <authorList>
            <person name="Wiegand S."/>
            <person name="Jogler M."/>
            <person name="Boedeker C."/>
            <person name="Pinto D."/>
            <person name="Vollmers J."/>
            <person name="Rivas-Marin E."/>
            <person name="Kohn T."/>
            <person name="Peeters S.H."/>
            <person name="Heuer A."/>
            <person name="Rast P."/>
            <person name="Oberbeckmann S."/>
            <person name="Bunk B."/>
            <person name="Jeske O."/>
            <person name="Meyerdierks A."/>
            <person name="Storesund J.E."/>
            <person name="Kallscheuer N."/>
            <person name="Luecker S."/>
            <person name="Lage O.M."/>
            <person name="Pohl T."/>
            <person name="Merkel B.J."/>
            <person name="Hornburger P."/>
            <person name="Mueller R.-W."/>
            <person name="Bruemmer F."/>
            <person name="Labrenz M."/>
            <person name="Spormann A.M."/>
            <person name="Op den Camp H."/>
            <person name="Overmann J."/>
            <person name="Amann R."/>
            <person name="Jetten M.S.M."/>
            <person name="Mascher T."/>
            <person name="Medema M.H."/>
            <person name="Devos D.P."/>
            <person name="Kaster A.-K."/>
            <person name="Ovreas L."/>
            <person name="Rohde M."/>
            <person name="Galperin M.Y."/>
            <person name="Jogler C."/>
        </authorList>
    </citation>
    <scope>NUCLEOTIDE SEQUENCE [LARGE SCALE GENOMIC DNA]</scope>
    <source>
        <strain evidence="2 3">HG15A2</strain>
    </source>
</reference>
<keyword evidence="1" id="KW-0802">TPR repeat</keyword>
<dbReference type="EMBL" id="CP036263">
    <property type="protein sequence ID" value="QDT00861.1"/>
    <property type="molecule type" value="Genomic_DNA"/>
</dbReference>
<evidence type="ECO:0000313" key="2">
    <source>
        <dbReference type="EMBL" id="QDT00861.1"/>
    </source>
</evidence>
<dbReference type="SUPFAM" id="SSF48452">
    <property type="entry name" value="TPR-like"/>
    <property type="match status" value="2"/>
</dbReference>
<feature type="repeat" description="TPR" evidence="1">
    <location>
        <begin position="512"/>
        <end position="545"/>
    </location>
</feature>
<dbReference type="InterPro" id="IPR011990">
    <property type="entry name" value="TPR-like_helical_dom_sf"/>
</dbReference>
<name>A0A517N151_9BACT</name>
<dbReference type="PANTHER" id="PTHR45588">
    <property type="entry name" value="TPR DOMAIN-CONTAINING PROTEIN"/>
    <property type="match status" value="1"/>
</dbReference>
<dbReference type="PANTHER" id="PTHR45588:SF1">
    <property type="entry name" value="WW DOMAIN-CONTAINING PROTEIN"/>
    <property type="match status" value="1"/>
</dbReference>
<dbReference type="KEGG" id="amob:HG15A2_42030"/>
<protein>
    <submittedName>
        <fullName evidence="2">Tetratricopeptide repeat protein</fullName>
    </submittedName>
</protein>
<organism evidence="2 3">
    <name type="scientific">Adhaeretor mobilis</name>
    <dbReference type="NCBI Taxonomy" id="1930276"/>
    <lineage>
        <taxon>Bacteria</taxon>
        <taxon>Pseudomonadati</taxon>
        <taxon>Planctomycetota</taxon>
        <taxon>Planctomycetia</taxon>
        <taxon>Pirellulales</taxon>
        <taxon>Lacipirellulaceae</taxon>
        <taxon>Adhaeretor</taxon>
    </lineage>
</organism>
<dbReference type="Gene3D" id="1.25.40.10">
    <property type="entry name" value="Tetratricopeptide repeat domain"/>
    <property type="match status" value="2"/>
</dbReference>